<dbReference type="PANTHER" id="PTHR35176:SF6">
    <property type="entry name" value="HEME OXYGENASE HI_0854-RELATED"/>
    <property type="match status" value="1"/>
</dbReference>
<dbReference type="GO" id="GO:0005829">
    <property type="term" value="C:cytosol"/>
    <property type="evidence" value="ECO:0007669"/>
    <property type="project" value="TreeGrafter"/>
</dbReference>
<evidence type="ECO:0000313" key="4">
    <source>
        <dbReference type="EMBL" id="GGL56003.1"/>
    </source>
</evidence>
<dbReference type="GO" id="GO:0016627">
    <property type="term" value="F:oxidoreductase activity, acting on the CH-CH group of donors"/>
    <property type="evidence" value="ECO:0007669"/>
    <property type="project" value="TreeGrafter"/>
</dbReference>
<protein>
    <submittedName>
        <fullName evidence="4">PPOX class F420-dependent enzyme</fullName>
    </submittedName>
</protein>
<keyword evidence="1" id="KW-0560">Oxidoreductase</keyword>
<dbReference type="PANTHER" id="PTHR35176">
    <property type="entry name" value="HEME OXYGENASE HI_0854-RELATED"/>
    <property type="match status" value="1"/>
</dbReference>
<organism evidence="4 5">
    <name type="scientific">Halocalculus aciditolerans</name>
    <dbReference type="NCBI Taxonomy" id="1383812"/>
    <lineage>
        <taxon>Archaea</taxon>
        <taxon>Methanobacteriati</taxon>
        <taxon>Methanobacteriota</taxon>
        <taxon>Stenosarchaea group</taxon>
        <taxon>Halobacteria</taxon>
        <taxon>Halobacteriales</taxon>
        <taxon>Halobacteriaceae</taxon>
        <taxon>Halocalculus</taxon>
    </lineage>
</organism>
<reference evidence="4" key="2">
    <citation type="submission" date="2020-09" db="EMBL/GenBank/DDBJ databases">
        <authorList>
            <person name="Sun Q."/>
            <person name="Ohkuma M."/>
        </authorList>
    </citation>
    <scope>NUCLEOTIDE SEQUENCE</scope>
    <source>
        <strain evidence="4">JCM 19596</strain>
    </source>
</reference>
<name>A0A830FKQ9_9EURY</name>
<dbReference type="RefSeq" id="WP_188976977.1">
    <property type="nucleotide sequence ID" value="NZ_BMPG01000001.1"/>
</dbReference>
<dbReference type="InterPro" id="IPR011576">
    <property type="entry name" value="Pyridox_Oxase_N"/>
</dbReference>
<dbReference type="Proteomes" id="UP000607197">
    <property type="component" value="Unassembled WGS sequence"/>
</dbReference>
<accession>A0A830FKQ9</accession>
<gene>
    <name evidence="4" type="ORF">GCM10009039_12730</name>
</gene>
<dbReference type="AlphaFoldDB" id="A0A830FKQ9"/>
<dbReference type="InterPro" id="IPR052019">
    <property type="entry name" value="F420H2_bilvrd_red/Heme_oxyg"/>
</dbReference>
<evidence type="ECO:0000256" key="2">
    <source>
        <dbReference type="SAM" id="MobiDB-lite"/>
    </source>
</evidence>
<dbReference type="NCBIfam" id="TIGR03618">
    <property type="entry name" value="Rv1155_F420"/>
    <property type="match status" value="1"/>
</dbReference>
<dbReference type="OrthoDB" id="10511at2157"/>
<comment type="caution">
    <text evidence="4">The sequence shown here is derived from an EMBL/GenBank/DDBJ whole genome shotgun (WGS) entry which is preliminary data.</text>
</comment>
<evidence type="ECO:0000259" key="3">
    <source>
        <dbReference type="Pfam" id="PF01243"/>
    </source>
</evidence>
<sequence>MSETDDASEEAVPREFRDFFEKETYAHVTTLNADGSPHTTPVWVDYDADANRLLVNTERHRRKAKNVERDPRVSVSMTDPDTPYRFLSVTGEVDEVTTDGAREHIDELARRYTGDDYATPIQSERVLLRIRPEEVLTGG</sequence>
<evidence type="ECO:0000256" key="1">
    <source>
        <dbReference type="ARBA" id="ARBA00023002"/>
    </source>
</evidence>
<dbReference type="InterPro" id="IPR019920">
    <property type="entry name" value="F420-binding_dom_put"/>
</dbReference>
<dbReference type="InterPro" id="IPR012349">
    <property type="entry name" value="Split_barrel_FMN-bd"/>
</dbReference>
<reference evidence="4" key="1">
    <citation type="journal article" date="2014" name="Int. J. Syst. Evol. Microbiol.">
        <title>Complete genome sequence of Corynebacterium casei LMG S-19264T (=DSM 44701T), isolated from a smear-ripened cheese.</title>
        <authorList>
            <consortium name="US DOE Joint Genome Institute (JGI-PGF)"/>
            <person name="Walter F."/>
            <person name="Albersmeier A."/>
            <person name="Kalinowski J."/>
            <person name="Ruckert C."/>
        </authorList>
    </citation>
    <scope>NUCLEOTIDE SEQUENCE</scope>
    <source>
        <strain evidence="4">JCM 19596</strain>
    </source>
</reference>
<dbReference type="Gene3D" id="2.30.110.10">
    <property type="entry name" value="Electron Transport, Fmn-binding Protein, Chain A"/>
    <property type="match status" value="1"/>
</dbReference>
<dbReference type="GO" id="GO:0070967">
    <property type="term" value="F:coenzyme F420 binding"/>
    <property type="evidence" value="ECO:0007669"/>
    <property type="project" value="TreeGrafter"/>
</dbReference>
<evidence type="ECO:0000313" key="5">
    <source>
        <dbReference type="Proteomes" id="UP000607197"/>
    </source>
</evidence>
<feature type="domain" description="Pyridoxamine 5'-phosphate oxidase N-terminal" evidence="3">
    <location>
        <begin position="13"/>
        <end position="136"/>
    </location>
</feature>
<dbReference type="EMBL" id="BMPG01000001">
    <property type="protein sequence ID" value="GGL56003.1"/>
    <property type="molecule type" value="Genomic_DNA"/>
</dbReference>
<keyword evidence="5" id="KW-1185">Reference proteome</keyword>
<dbReference type="SUPFAM" id="SSF50475">
    <property type="entry name" value="FMN-binding split barrel"/>
    <property type="match status" value="1"/>
</dbReference>
<feature type="region of interest" description="Disordered" evidence="2">
    <location>
        <begin position="60"/>
        <end position="80"/>
    </location>
</feature>
<proteinExistence type="predicted"/>
<dbReference type="Pfam" id="PF01243">
    <property type="entry name" value="PNPOx_N"/>
    <property type="match status" value="1"/>
</dbReference>